<gene>
    <name evidence="10" type="ORF">ACFQNG_09835</name>
</gene>
<feature type="transmembrane region" description="Helical" evidence="8">
    <location>
        <begin position="200"/>
        <end position="221"/>
    </location>
</feature>
<keyword evidence="7 8" id="KW-0472">Membrane</keyword>
<name>A0ABW2RKC1_9BACL</name>
<feature type="transmembrane region" description="Helical" evidence="8">
    <location>
        <begin position="361"/>
        <end position="381"/>
    </location>
</feature>
<keyword evidence="4 8" id="KW-0812">Transmembrane</keyword>
<evidence type="ECO:0000259" key="9">
    <source>
        <dbReference type="Pfam" id="PF00324"/>
    </source>
</evidence>
<keyword evidence="5" id="KW-0029">Amino-acid transport</keyword>
<feature type="transmembrane region" description="Helical" evidence="8">
    <location>
        <begin position="127"/>
        <end position="148"/>
    </location>
</feature>
<feature type="transmembrane region" description="Helical" evidence="8">
    <location>
        <begin position="160"/>
        <end position="180"/>
    </location>
</feature>
<protein>
    <submittedName>
        <fullName evidence="10">Amino acid permease</fullName>
    </submittedName>
</protein>
<dbReference type="Proteomes" id="UP001596500">
    <property type="component" value="Unassembled WGS sequence"/>
</dbReference>
<feature type="domain" description="Amino acid permease/ SLC12A" evidence="9">
    <location>
        <begin position="18"/>
        <end position="450"/>
    </location>
</feature>
<evidence type="ECO:0000256" key="7">
    <source>
        <dbReference type="ARBA" id="ARBA00023136"/>
    </source>
</evidence>
<evidence type="ECO:0000313" key="10">
    <source>
        <dbReference type="EMBL" id="MFC7441453.1"/>
    </source>
</evidence>
<dbReference type="PIRSF" id="PIRSF006060">
    <property type="entry name" value="AA_transporter"/>
    <property type="match status" value="1"/>
</dbReference>
<sequence length="452" mass="49624">MSKQTHNESLTRGLSDRHIQLIAIGGAIGVGLFLGSASAIQAAGPALILSYALGGIIIFFIMRALGELILYKPVSGSFSTYATELIGPWAGFITGWTYWFMWVVTGMAEITAVGIYVNTWFPQVPQWIPALVALVVVYLINLIAVKLFGEVEFWFALIKVVTILALIVVGLVMITTGWGNDGEAIGFSNLWKHGGFMPKGFIGVLLALQMVMFAFLGVELVGVTAGEAQNPEKSIPSAINKIIWRILIFYIGALVVILSLYPWNQLDGQTSPFVLTFTKIGIPAAAGIINFVILTAALSSCNSGVFSTGRMLYTLARHKQAPQALDYVSRRHVPSRGITVSAIVLLIGVVLNYFIPEKAFSYITSVATIGALWVWGIILYAHIKFRQKHQPTAFKMPGTPWTNWIGILFLIFVAVLLSLEESTRIALYVGPVWFGILAVSYQWVRKFNRNDE</sequence>
<dbReference type="Pfam" id="PF00324">
    <property type="entry name" value="AA_permease"/>
    <property type="match status" value="1"/>
</dbReference>
<evidence type="ECO:0000256" key="6">
    <source>
        <dbReference type="ARBA" id="ARBA00022989"/>
    </source>
</evidence>
<feature type="transmembrane region" description="Helical" evidence="8">
    <location>
        <begin position="99"/>
        <end position="121"/>
    </location>
</feature>
<keyword evidence="3" id="KW-1003">Cell membrane</keyword>
<feature type="transmembrane region" description="Helical" evidence="8">
    <location>
        <begin position="21"/>
        <end position="40"/>
    </location>
</feature>
<feature type="transmembrane region" description="Helical" evidence="8">
    <location>
        <begin position="281"/>
        <end position="301"/>
    </location>
</feature>
<feature type="transmembrane region" description="Helical" evidence="8">
    <location>
        <begin position="337"/>
        <end position="355"/>
    </location>
</feature>
<dbReference type="InterPro" id="IPR004840">
    <property type="entry name" value="Amino_acid_permease_CS"/>
</dbReference>
<feature type="transmembrane region" description="Helical" evidence="8">
    <location>
        <begin position="46"/>
        <end position="65"/>
    </location>
</feature>
<dbReference type="EMBL" id="JBHTBW010000023">
    <property type="protein sequence ID" value="MFC7441453.1"/>
    <property type="molecule type" value="Genomic_DNA"/>
</dbReference>
<dbReference type="PROSITE" id="PS00218">
    <property type="entry name" value="AMINO_ACID_PERMEASE_1"/>
    <property type="match status" value="1"/>
</dbReference>
<evidence type="ECO:0000256" key="4">
    <source>
        <dbReference type="ARBA" id="ARBA00022692"/>
    </source>
</evidence>
<feature type="transmembrane region" description="Helical" evidence="8">
    <location>
        <begin position="425"/>
        <end position="444"/>
    </location>
</feature>
<evidence type="ECO:0000256" key="5">
    <source>
        <dbReference type="ARBA" id="ARBA00022970"/>
    </source>
</evidence>
<dbReference type="PANTHER" id="PTHR43495">
    <property type="entry name" value="GABA PERMEASE"/>
    <property type="match status" value="1"/>
</dbReference>
<keyword evidence="2" id="KW-0813">Transport</keyword>
<proteinExistence type="predicted"/>
<reference evidence="11" key="1">
    <citation type="journal article" date="2019" name="Int. J. Syst. Evol. Microbiol.">
        <title>The Global Catalogue of Microorganisms (GCM) 10K type strain sequencing project: providing services to taxonomists for standard genome sequencing and annotation.</title>
        <authorList>
            <consortium name="The Broad Institute Genomics Platform"/>
            <consortium name="The Broad Institute Genome Sequencing Center for Infectious Disease"/>
            <person name="Wu L."/>
            <person name="Ma J."/>
        </authorList>
    </citation>
    <scope>NUCLEOTIDE SEQUENCE [LARGE SCALE GENOMIC DNA]</scope>
    <source>
        <strain evidence="11">CGMCC 1.12942</strain>
    </source>
</reference>
<evidence type="ECO:0000313" key="11">
    <source>
        <dbReference type="Proteomes" id="UP001596500"/>
    </source>
</evidence>
<organism evidence="10 11">
    <name type="scientific">Laceyella putida</name>
    <dbReference type="NCBI Taxonomy" id="110101"/>
    <lineage>
        <taxon>Bacteria</taxon>
        <taxon>Bacillati</taxon>
        <taxon>Bacillota</taxon>
        <taxon>Bacilli</taxon>
        <taxon>Bacillales</taxon>
        <taxon>Thermoactinomycetaceae</taxon>
        <taxon>Laceyella</taxon>
    </lineage>
</organism>
<evidence type="ECO:0000256" key="8">
    <source>
        <dbReference type="SAM" id="Phobius"/>
    </source>
</evidence>
<comment type="subcellular location">
    <subcellularLocation>
        <location evidence="1">Cell membrane</location>
        <topology evidence="1">Multi-pass membrane protein</topology>
    </subcellularLocation>
</comment>
<evidence type="ECO:0000256" key="3">
    <source>
        <dbReference type="ARBA" id="ARBA00022475"/>
    </source>
</evidence>
<keyword evidence="6 8" id="KW-1133">Transmembrane helix</keyword>
<feature type="transmembrane region" description="Helical" evidence="8">
    <location>
        <begin position="242"/>
        <end position="261"/>
    </location>
</feature>
<feature type="transmembrane region" description="Helical" evidence="8">
    <location>
        <begin position="401"/>
        <end position="419"/>
    </location>
</feature>
<dbReference type="Gene3D" id="1.20.1740.10">
    <property type="entry name" value="Amino acid/polyamine transporter I"/>
    <property type="match status" value="1"/>
</dbReference>
<dbReference type="InterPro" id="IPR004841">
    <property type="entry name" value="AA-permease/SLC12A_dom"/>
</dbReference>
<comment type="caution">
    <text evidence="10">The sequence shown here is derived from an EMBL/GenBank/DDBJ whole genome shotgun (WGS) entry which is preliminary data.</text>
</comment>
<dbReference type="PANTHER" id="PTHR43495:SF2">
    <property type="entry name" value="D-SERINE_D-ALANINE_GLYCINE TRANSPORTER"/>
    <property type="match status" value="1"/>
</dbReference>
<keyword evidence="11" id="KW-1185">Reference proteome</keyword>
<dbReference type="RefSeq" id="WP_379864749.1">
    <property type="nucleotide sequence ID" value="NZ_JBHTBW010000023.1"/>
</dbReference>
<accession>A0ABW2RKC1</accession>
<evidence type="ECO:0000256" key="2">
    <source>
        <dbReference type="ARBA" id="ARBA00022448"/>
    </source>
</evidence>
<evidence type="ECO:0000256" key="1">
    <source>
        <dbReference type="ARBA" id="ARBA00004651"/>
    </source>
</evidence>